<reference evidence="2 3" key="1">
    <citation type="journal article" date="2023" name="Mol. Biol. Evol.">
        <title>Genomics of Secondarily Temperate Adaptation in the Only Non-Antarctic Icefish.</title>
        <authorList>
            <person name="Rivera-Colon A.G."/>
            <person name="Rayamajhi N."/>
            <person name="Minhas B.F."/>
            <person name="Madrigal G."/>
            <person name="Bilyk K.T."/>
            <person name="Yoon V."/>
            <person name="Hune M."/>
            <person name="Gregory S."/>
            <person name="Cheng C.H.C."/>
            <person name="Catchen J.M."/>
        </authorList>
    </citation>
    <scope>NUCLEOTIDE SEQUENCE [LARGE SCALE GENOMIC DNA]</scope>
    <source>
        <strain evidence="2">JC2023a</strain>
    </source>
</reference>
<evidence type="ECO:0000313" key="3">
    <source>
        <dbReference type="Proteomes" id="UP001335648"/>
    </source>
</evidence>
<comment type="caution">
    <text evidence="2">The sequence shown here is derived from an EMBL/GenBank/DDBJ whole genome shotgun (WGS) entry which is preliminary data.</text>
</comment>
<evidence type="ECO:0000313" key="2">
    <source>
        <dbReference type="EMBL" id="KAK5915752.1"/>
    </source>
</evidence>
<proteinExistence type="predicted"/>
<feature type="region of interest" description="Disordered" evidence="1">
    <location>
        <begin position="1"/>
        <end position="68"/>
    </location>
</feature>
<accession>A0AAN8D5P0</accession>
<dbReference type="EMBL" id="JAULUE010002046">
    <property type="protein sequence ID" value="KAK5915752.1"/>
    <property type="molecule type" value="Genomic_DNA"/>
</dbReference>
<protein>
    <submittedName>
        <fullName evidence="2">Uncharacterized protein</fullName>
    </submittedName>
</protein>
<name>A0AAN8D5P0_9TELE</name>
<gene>
    <name evidence="2" type="ORF">CesoFtcFv8_001315</name>
</gene>
<organism evidence="2 3">
    <name type="scientific">Champsocephalus esox</name>
    <name type="common">pike icefish</name>
    <dbReference type="NCBI Taxonomy" id="159716"/>
    <lineage>
        <taxon>Eukaryota</taxon>
        <taxon>Metazoa</taxon>
        <taxon>Chordata</taxon>
        <taxon>Craniata</taxon>
        <taxon>Vertebrata</taxon>
        <taxon>Euteleostomi</taxon>
        <taxon>Actinopterygii</taxon>
        <taxon>Neopterygii</taxon>
        <taxon>Teleostei</taxon>
        <taxon>Neoteleostei</taxon>
        <taxon>Acanthomorphata</taxon>
        <taxon>Eupercaria</taxon>
        <taxon>Perciformes</taxon>
        <taxon>Notothenioidei</taxon>
        <taxon>Channichthyidae</taxon>
        <taxon>Champsocephalus</taxon>
    </lineage>
</organism>
<sequence length="68" mass="7959">MHKTPTDRSPKSRAQDTDRPQFPRDVHKTPTDRSPKSRAQDTDRPQSQETCTRKVKQTQPWPFFSGHL</sequence>
<evidence type="ECO:0000256" key="1">
    <source>
        <dbReference type="SAM" id="MobiDB-lite"/>
    </source>
</evidence>
<feature type="compositionally biased region" description="Basic and acidic residues" evidence="1">
    <location>
        <begin position="1"/>
        <end position="46"/>
    </location>
</feature>
<keyword evidence="3" id="KW-1185">Reference proteome</keyword>
<dbReference type="AlphaFoldDB" id="A0AAN8D5P0"/>
<dbReference type="Proteomes" id="UP001335648">
    <property type="component" value="Unassembled WGS sequence"/>
</dbReference>